<accession>A0A8H6A1G3</accession>
<dbReference type="AlphaFoldDB" id="A0A8H6A1G3"/>
<organism evidence="1 2">
    <name type="scientific">Petromyces alliaceus</name>
    <name type="common">Aspergillus alliaceus</name>
    <dbReference type="NCBI Taxonomy" id="209559"/>
    <lineage>
        <taxon>Eukaryota</taxon>
        <taxon>Fungi</taxon>
        <taxon>Dikarya</taxon>
        <taxon>Ascomycota</taxon>
        <taxon>Pezizomycotina</taxon>
        <taxon>Eurotiomycetes</taxon>
        <taxon>Eurotiomycetidae</taxon>
        <taxon>Eurotiales</taxon>
        <taxon>Aspergillaceae</taxon>
        <taxon>Aspergillus</taxon>
        <taxon>Aspergillus subgen. Circumdati</taxon>
    </lineage>
</organism>
<gene>
    <name evidence="1" type="ORF">ETB97_002455</name>
</gene>
<proteinExistence type="predicted"/>
<name>A0A8H6A1G3_PETAA</name>
<keyword evidence="2" id="KW-1185">Reference proteome</keyword>
<protein>
    <submittedName>
        <fullName evidence="1">Uncharacterized protein</fullName>
    </submittedName>
</protein>
<sequence>MSERIKEGRMAINQAINLPEKADFTLQPMEKLENHNDWDEWIDTVRMILKIHRLQDLIKADVPRPPESDPKYEIWHTCASIVNLWLRTHLTKDLAAKVRTTHLPKQWPDETVQTISKLLLGHGHLLNGAIWIDAVLIK</sequence>
<evidence type="ECO:0000313" key="2">
    <source>
        <dbReference type="Proteomes" id="UP000541154"/>
    </source>
</evidence>
<reference evidence="1 2" key="1">
    <citation type="submission" date="2019-04" db="EMBL/GenBank/DDBJ databases">
        <title>Aspergillus burnettii sp. nov., novel species from soil in southeast Queensland.</title>
        <authorList>
            <person name="Gilchrist C.L.M."/>
            <person name="Pitt J.I."/>
            <person name="Lange L."/>
            <person name="Lacey H.J."/>
            <person name="Vuong D."/>
            <person name="Midgley D.J."/>
            <person name="Greenfield P."/>
            <person name="Bradbury M."/>
            <person name="Lacey E."/>
            <person name="Busk P.K."/>
            <person name="Pilgaard B."/>
            <person name="Chooi Y.H."/>
            <person name="Piggott A.M."/>
        </authorList>
    </citation>
    <scope>NUCLEOTIDE SEQUENCE [LARGE SCALE GENOMIC DNA]</scope>
    <source>
        <strain evidence="1 2">FRR 5400</strain>
    </source>
</reference>
<evidence type="ECO:0000313" key="1">
    <source>
        <dbReference type="EMBL" id="KAF5859792.1"/>
    </source>
</evidence>
<comment type="caution">
    <text evidence="1">The sequence shown here is derived from an EMBL/GenBank/DDBJ whole genome shotgun (WGS) entry which is preliminary data.</text>
</comment>
<dbReference type="EMBL" id="SPNV01000153">
    <property type="protein sequence ID" value="KAF5859792.1"/>
    <property type="molecule type" value="Genomic_DNA"/>
</dbReference>
<dbReference type="Proteomes" id="UP000541154">
    <property type="component" value="Unassembled WGS sequence"/>
</dbReference>